<evidence type="ECO:0000256" key="5">
    <source>
        <dbReference type="ARBA" id="ARBA00022989"/>
    </source>
</evidence>
<dbReference type="InterPro" id="IPR010920">
    <property type="entry name" value="LSM_dom_sf"/>
</dbReference>
<dbReference type="SUPFAM" id="SSF50182">
    <property type="entry name" value="Sm-like ribonucleoproteins"/>
    <property type="match status" value="1"/>
</dbReference>
<dbReference type="SUPFAM" id="SSF82689">
    <property type="entry name" value="Mechanosensitive channel protein MscS (YggB), C-terminal domain"/>
    <property type="match status" value="1"/>
</dbReference>
<dbReference type="InterPro" id="IPR011066">
    <property type="entry name" value="MscS_channel_C_sf"/>
</dbReference>
<name>A0A160TQQ1_9ZZZZ</name>
<feature type="transmembrane region" description="Helical" evidence="7">
    <location>
        <begin position="136"/>
        <end position="160"/>
    </location>
</feature>
<evidence type="ECO:0000256" key="3">
    <source>
        <dbReference type="ARBA" id="ARBA00022475"/>
    </source>
</evidence>
<gene>
    <name evidence="10" type="ORF">MGWOODY_XGa1206</name>
</gene>
<dbReference type="GO" id="GO:0008381">
    <property type="term" value="F:mechanosensitive monoatomic ion channel activity"/>
    <property type="evidence" value="ECO:0007669"/>
    <property type="project" value="InterPro"/>
</dbReference>
<dbReference type="Gene3D" id="2.30.30.60">
    <property type="match status" value="1"/>
</dbReference>
<evidence type="ECO:0000259" key="8">
    <source>
        <dbReference type="Pfam" id="PF00924"/>
    </source>
</evidence>
<feature type="transmembrane region" description="Helical" evidence="7">
    <location>
        <begin position="21"/>
        <end position="42"/>
    </location>
</feature>
<dbReference type="PANTHER" id="PTHR30221">
    <property type="entry name" value="SMALL-CONDUCTANCE MECHANOSENSITIVE CHANNEL"/>
    <property type="match status" value="1"/>
</dbReference>
<protein>
    <submittedName>
        <fullName evidence="10">Potassium efflux system KefA protein / Small-conductance mechanosensitive channel</fullName>
    </submittedName>
</protein>
<reference evidence="10" key="1">
    <citation type="submission" date="2015-10" db="EMBL/GenBank/DDBJ databases">
        <authorList>
            <person name="Gilbert D.G."/>
        </authorList>
    </citation>
    <scope>NUCLEOTIDE SEQUENCE</scope>
</reference>
<dbReference type="InterPro" id="IPR049278">
    <property type="entry name" value="MS_channel_C"/>
</dbReference>
<evidence type="ECO:0000256" key="1">
    <source>
        <dbReference type="ARBA" id="ARBA00004651"/>
    </source>
</evidence>
<evidence type="ECO:0000256" key="6">
    <source>
        <dbReference type="ARBA" id="ARBA00023136"/>
    </source>
</evidence>
<dbReference type="Pfam" id="PF21082">
    <property type="entry name" value="MS_channel_3rd"/>
    <property type="match status" value="1"/>
</dbReference>
<comment type="subcellular location">
    <subcellularLocation>
        <location evidence="1">Cell membrane</location>
        <topology evidence="1">Multi-pass membrane protein</topology>
    </subcellularLocation>
</comment>
<evidence type="ECO:0000313" key="10">
    <source>
        <dbReference type="EMBL" id="CUS52029.1"/>
    </source>
</evidence>
<dbReference type="InterPro" id="IPR006685">
    <property type="entry name" value="MscS_channel_2nd"/>
</dbReference>
<dbReference type="InterPro" id="IPR023408">
    <property type="entry name" value="MscS_beta-dom_sf"/>
</dbReference>
<feature type="domain" description="Mechanosensitive ion channel MscS" evidence="8">
    <location>
        <begin position="184"/>
        <end position="250"/>
    </location>
</feature>
<keyword evidence="6 7" id="KW-0472">Membrane</keyword>
<proteinExistence type="inferred from homology"/>
<keyword evidence="3" id="KW-1003">Cell membrane</keyword>
<sequence length="360" mass="39442">MNHEIEQILQQISVYLPDSRIVQAVIIVIAAVLLSRLVSLLIDTTLKRLAGRTRSDLDDKLVAFIQQPLVKTIVLAGLALAVANLDLDDKVVFVTVKLLLTIMVIVWAIPLAGLLKSLFGAASSTREHFGAIQPTTLPLFNNVGKMLVWALAVFVVIVVWDLDATGWLASAGVVGLAVGFAAKDTLSNLIAGVFIMADAQYKIGDLIILDSGERGQVTHIGLRSTRLLTRDDIEITVPNAVMGQAKITNETGGPKPQRRLRVPVGVAYGSDIDLVREILLRVAFDEKLISNSPEAQVRFRAFGTSSLDFELLCWIADPLLKGRAIDMLLCSIDREFRIHRVEIPFPQQDVYIKQLPPQAT</sequence>
<dbReference type="EMBL" id="CZRL01000074">
    <property type="protein sequence ID" value="CUS52029.1"/>
    <property type="molecule type" value="Genomic_DNA"/>
</dbReference>
<dbReference type="PANTHER" id="PTHR30221:SF1">
    <property type="entry name" value="SMALL-CONDUCTANCE MECHANOSENSITIVE CHANNEL"/>
    <property type="match status" value="1"/>
</dbReference>
<dbReference type="GO" id="GO:0005886">
    <property type="term" value="C:plasma membrane"/>
    <property type="evidence" value="ECO:0007669"/>
    <property type="project" value="UniProtKB-SubCell"/>
</dbReference>
<keyword evidence="4 7" id="KW-0812">Transmembrane</keyword>
<feature type="domain" description="Mechanosensitive ion channel MscS C-terminal" evidence="9">
    <location>
        <begin position="261"/>
        <end position="343"/>
    </location>
</feature>
<keyword evidence="5 7" id="KW-1133">Transmembrane helix</keyword>
<dbReference type="InterPro" id="IPR045275">
    <property type="entry name" value="MscS_archaea/bacteria_type"/>
</dbReference>
<dbReference type="Gene3D" id="1.10.287.1260">
    <property type="match status" value="1"/>
</dbReference>
<accession>A0A160TQQ1</accession>
<dbReference type="AlphaFoldDB" id="A0A160TQQ1"/>
<dbReference type="SUPFAM" id="SSF82861">
    <property type="entry name" value="Mechanosensitive channel protein MscS (YggB), transmembrane region"/>
    <property type="match status" value="1"/>
</dbReference>
<dbReference type="Gene3D" id="3.30.70.100">
    <property type="match status" value="1"/>
</dbReference>
<organism evidence="10">
    <name type="scientific">hydrothermal vent metagenome</name>
    <dbReference type="NCBI Taxonomy" id="652676"/>
    <lineage>
        <taxon>unclassified sequences</taxon>
        <taxon>metagenomes</taxon>
        <taxon>ecological metagenomes</taxon>
    </lineage>
</organism>
<comment type="similarity">
    <text evidence="2">Belongs to the MscS (TC 1.A.23) family.</text>
</comment>
<dbReference type="Pfam" id="PF00924">
    <property type="entry name" value="MS_channel_2nd"/>
    <property type="match status" value="1"/>
</dbReference>
<dbReference type="InterPro" id="IPR011014">
    <property type="entry name" value="MscS_channel_TM-2"/>
</dbReference>
<feature type="transmembrane region" description="Helical" evidence="7">
    <location>
        <begin position="63"/>
        <end position="85"/>
    </location>
</feature>
<evidence type="ECO:0000256" key="4">
    <source>
        <dbReference type="ARBA" id="ARBA00022692"/>
    </source>
</evidence>
<evidence type="ECO:0000256" key="2">
    <source>
        <dbReference type="ARBA" id="ARBA00008017"/>
    </source>
</evidence>
<evidence type="ECO:0000259" key="9">
    <source>
        <dbReference type="Pfam" id="PF21082"/>
    </source>
</evidence>
<feature type="transmembrane region" description="Helical" evidence="7">
    <location>
        <begin position="91"/>
        <end position="115"/>
    </location>
</feature>
<evidence type="ECO:0000256" key="7">
    <source>
        <dbReference type="SAM" id="Phobius"/>
    </source>
</evidence>